<protein>
    <recommendedName>
        <fullName evidence="4">DUF4307 domain-containing protein</fullName>
    </recommendedName>
</protein>
<dbReference type="EMBL" id="ATBY01000002">
    <property type="protein sequence ID" value="EPD70894.1"/>
    <property type="molecule type" value="Genomic_DNA"/>
</dbReference>
<dbReference type="AlphaFoldDB" id="S3A3U6"/>
<comment type="caution">
    <text evidence="2">The sequence shown here is derived from an EMBL/GenBank/DDBJ whole genome shotgun (WGS) entry which is preliminary data.</text>
</comment>
<dbReference type="InterPro" id="IPR025443">
    <property type="entry name" value="DUF4307"/>
</dbReference>
<dbReference type="STRING" id="1125779.HMPREF1219_00189"/>
<evidence type="ECO:0008006" key="4">
    <source>
        <dbReference type="Google" id="ProtNLM"/>
    </source>
</evidence>
<dbReference type="PATRIC" id="fig|1125779.3.peg.179"/>
<organism evidence="2 3">
    <name type="scientific">Corynebacterium pyruviciproducens ATCC BAA-1742</name>
    <dbReference type="NCBI Taxonomy" id="1125779"/>
    <lineage>
        <taxon>Bacteria</taxon>
        <taxon>Bacillati</taxon>
        <taxon>Actinomycetota</taxon>
        <taxon>Actinomycetes</taxon>
        <taxon>Mycobacteriales</taxon>
        <taxon>Corynebacteriaceae</taxon>
        <taxon>Corynebacterium</taxon>
    </lineage>
</organism>
<dbReference type="Pfam" id="PF14155">
    <property type="entry name" value="DUF4307"/>
    <property type="match status" value="1"/>
</dbReference>
<keyword evidence="1" id="KW-0812">Transmembrane</keyword>
<accession>S3A3U6</accession>
<keyword evidence="1" id="KW-1133">Transmembrane helix</keyword>
<evidence type="ECO:0000256" key="1">
    <source>
        <dbReference type="SAM" id="Phobius"/>
    </source>
</evidence>
<proteinExistence type="predicted"/>
<reference evidence="2 3" key="1">
    <citation type="submission" date="2013-05" db="EMBL/GenBank/DDBJ databases">
        <title>The Genome Sequence of Corynebacterium pyruviciproducens 1773O (ATCC BAA-1742).</title>
        <authorList>
            <consortium name="The Broad Institute Genomics Platform"/>
            <person name="Earl A."/>
            <person name="Ward D."/>
            <person name="Feldgarden M."/>
            <person name="Gevers D."/>
            <person name="Tong J."/>
            <person name="Walker B."/>
            <person name="Young S."/>
            <person name="Zeng Q."/>
            <person name="Gargeya S."/>
            <person name="Fitzgerald M."/>
            <person name="Haas B."/>
            <person name="Abouelleil A."/>
            <person name="Allen A.W."/>
            <person name="Alvarado L."/>
            <person name="Arachchi H.M."/>
            <person name="Berlin A.M."/>
            <person name="Chapman S.B."/>
            <person name="Gainer-Dewar J."/>
            <person name="Goldberg J."/>
            <person name="Griggs A."/>
            <person name="Gujja S."/>
            <person name="Hansen M."/>
            <person name="Howarth C."/>
            <person name="Imamovic A."/>
            <person name="Ireland A."/>
            <person name="Larimer J."/>
            <person name="McCowan C."/>
            <person name="Murphy C."/>
            <person name="Pearson M."/>
            <person name="Poon T.W."/>
            <person name="Priest M."/>
            <person name="Roberts A."/>
            <person name="Saif S."/>
            <person name="Shea T."/>
            <person name="Sisk P."/>
            <person name="Sykes S."/>
            <person name="Wortman J."/>
            <person name="Nusbaum C."/>
            <person name="Birren B."/>
        </authorList>
    </citation>
    <scope>NUCLEOTIDE SEQUENCE [LARGE SCALE GENOMIC DNA]</scope>
    <source>
        <strain evidence="2 3">ATCC BAA-1742</strain>
    </source>
</reference>
<keyword evidence="3" id="KW-1185">Reference proteome</keyword>
<dbReference type="Proteomes" id="UP000014408">
    <property type="component" value="Unassembled WGS sequence"/>
</dbReference>
<feature type="transmembrane region" description="Helical" evidence="1">
    <location>
        <begin position="55"/>
        <end position="76"/>
    </location>
</feature>
<evidence type="ECO:0000313" key="3">
    <source>
        <dbReference type="Proteomes" id="UP000014408"/>
    </source>
</evidence>
<dbReference type="eggNOG" id="ENOG5033B4I">
    <property type="taxonomic scope" value="Bacteria"/>
</dbReference>
<keyword evidence="1" id="KW-0472">Membrane</keyword>
<name>S3A3U6_9CORY</name>
<dbReference type="HOGENOM" id="CLU_121826_0_0_11"/>
<evidence type="ECO:0000313" key="2">
    <source>
        <dbReference type="EMBL" id="EPD70894.1"/>
    </source>
</evidence>
<sequence length="192" mass="21747">MQPQEAGDGTTGRNYWNHGMASILTPHRRPLSCESMTTQSRLDARYNRQREDNNIAGKIIVIGAILFLIAGAYVVWQYSQYQEKDKVTAEKVEYTRLQDNTLRLTFDSIRDNPELDSYCILLSWDYNHAELGRREVLIPAGGDKKTRHTVDIPSRGVPVLGEIYGCSTNIPSYLTEEPEELSSVPIDPTARD</sequence>
<gene>
    <name evidence="2" type="ORF">HMPREF1219_00189</name>
</gene>